<reference evidence="2" key="1">
    <citation type="journal article" date="2020" name="mSystems">
        <title>Genome- and Community-Level Interaction Insights into Carbon Utilization and Element Cycling Functions of Hydrothermarchaeota in Hydrothermal Sediment.</title>
        <authorList>
            <person name="Zhou Z."/>
            <person name="Liu Y."/>
            <person name="Xu W."/>
            <person name="Pan J."/>
            <person name="Luo Z.H."/>
            <person name="Li M."/>
        </authorList>
    </citation>
    <scope>NUCLEOTIDE SEQUENCE [LARGE SCALE GENOMIC DNA]</scope>
    <source>
        <strain evidence="2">HyVt-219</strain>
    </source>
</reference>
<dbReference type="Proteomes" id="UP000885660">
    <property type="component" value="Unassembled WGS sequence"/>
</dbReference>
<organism evidence="2">
    <name type="scientific">Aerophobetes bacterium</name>
    <dbReference type="NCBI Taxonomy" id="2030807"/>
    <lineage>
        <taxon>Bacteria</taxon>
        <taxon>Candidatus Aerophobota</taxon>
    </lineage>
</organism>
<feature type="non-terminal residue" evidence="2">
    <location>
        <position position="107"/>
    </location>
</feature>
<name>A0A7V0N015_UNCAE</name>
<comment type="caution">
    <text evidence="2">The sequence shown here is derived from an EMBL/GenBank/DDBJ whole genome shotgun (WGS) entry which is preliminary data.</text>
</comment>
<gene>
    <name evidence="2" type="ORF">ENG47_03040</name>
</gene>
<evidence type="ECO:0000313" key="2">
    <source>
        <dbReference type="EMBL" id="HDN84718.1"/>
    </source>
</evidence>
<dbReference type="EMBL" id="DRBC01000181">
    <property type="protein sequence ID" value="HDN84718.1"/>
    <property type="molecule type" value="Genomic_DNA"/>
</dbReference>
<sequence length="107" mass="12196">MKNKVWLNVLCVIILTLFISSSAVLSSTQSIKIIKDQEYFPLVDRAIKNAKSSIQVIAFEVGYYPEHPLSPSNILIQDLIAAQRRGVRVRVILEVSDWNQRVTKKNK</sequence>
<dbReference type="AlphaFoldDB" id="A0A7V0N015"/>
<protein>
    <recommendedName>
        <fullName evidence="1">Phospholipase D-like domain-containing protein</fullName>
    </recommendedName>
</protein>
<dbReference type="Pfam" id="PF13091">
    <property type="entry name" value="PLDc_2"/>
    <property type="match status" value="1"/>
</dbReference>
<proteinExistence type="predicted"/>
<evidence type="ECO:0000259" key="1">
    <source>
        <dbReference type="Pfam" id="PF13091"/>
    </source>
</evidence>
<dbReference type="SUPFAM" id="SSF56024">
    <property type="entry name" value="Phospholipase D/nuclease"/>
    <property type="match status" value="1"/>
</dbReference>
<dbReference type="Gene3D" id="3.30.870.10">
    <property type="entry name" value="Endonuclease Chain A"/>
    <property type="match status" value="1"/>
</dbReference>
<dbReference type="InterPro" id="IPR025202">
    <property type="entry name" value="PLD-like_dom"/>
</dbReference>
<accession>A0A7V0N015</accession>
<feature type="domain" description="Phospholipase D-like" evidence="1">
    <location>
        <begin position="45"/>
        <end position="96"/>
    </location>
</feature>